<dbReference type="AlphaFoldDB" id="F8QEZ5"/>
<dbReference type="InParanoid" id="F8QEZ5"/>
<dbReference type="Gene3D" id="1.10.10.60">
    <property type="entry name" value="Homeodomain-like"/>
    <property type="match status" value="1"/>
</dbReference>
<evidence type="ECO:0000256" key="6">
    <source>
        <dbReference type="SAM" id="MobiDB-lite"/>
    </source>
</evidence>
<dbReference type="CDD" id="cd00086">
    <property type="entry name" value="homeodomain"/>
    <property type="match status" value="1"/>
</dbReference>
<dbReference type="Pfam" id="PF12737">
    <property type="entry name" value="Mating_C"/>
    <property type="match status" value="1"/>
</dbReference>
<dbReference type="STRING" id="936435.F8QEZ5"/>
<evidence type="ECO:0000256" key="3">
    <source>
        <dbReference type="ARBA" id="ARBA00023155"/>
    </source>
</evidence>
<evidence type="ECO:0000256" key="1">
    <source>
        <dbReference type="ARBA" id="ARBA00005800"/>
    </source>
</evidence>
<dbReference type="InterPro" id="IPR024441">
    <property type="entry name" value="Homeodomain1_C"/>
</dbReference>
<dbReference type="Pfam" id="PF05920">
    <property type="entry name" value="Homeobox_KN"/>
    <property type="match status" value="1"/>
</dbReference>
<comment type="similarity">
    <text evidence="1">Belongs to the TALE/M-ATYP homeobox family.</text>
</comment>
<organism evidence="9">
    <name type="scientific">Serpula lacrymans var. lacrymans (strain S7.3)</name>
    <name type="common">Dry rot fungus</name>
    <dbReference type="NCBI Taxonomy" id="936435"/>
    <lineage>
        <taxon>Eukaryota</taxon>
        <taxon>Fungi</taxon>
        <taxon>Dikarya</taxon>
        <taxon>Basidiomycota</taxon>
        <taxon>Agaricomycotina</taxon>
        <taxon>Agaricomycetes</taxon>
        <taxon>Agaricomycetidae</taxon>
        <taxon>Boletales</taxon>
        <taxon>Coniophorineae</taxon>
        <taxon>Serpulaceae</taxon>
        <taxon>Serpula</taxon>
    </lineage>
</organism>
<dbReference type="GO" id="GO:0005634">
    <property type="term" value="C:nucleus"/>
    <property type="evidence" value="ECO:0007669"/>
    <property type="project" value="UniProtKB-SubCell"/>
</dbReference>
<dbReference type="PROSITE" id="PS50071">
    <property type="entry name" value="HOMEOBOX_2"/>
    <property type="match status" value="1"/>
</dbReference>
<accession>F8QEZ5</accession>
<dbReference type="SUPFAM" id="SSF46689">
    <property type="entry name" value="Homeodomain-like"/>
    <property type="match status" value="1"/>
</dbReference>
<evidence type="ECO:0000313" key="9">
    <source>
        <dbReference type="Proteomes" id="UP000008063"/>
    </source>
</evidence>
<name>F8QEZ5_SERL3</name>
<reference evidence="9" key="1">
    <citation type="journal article" date="2011" name="Science">
        <title>The plant cell wall-decomposing machinery underlies the functional diversity of forest fungi.</title>
        <authorList>
            <person name="Eastwood D.C."/>
            <person name="Floudas D."/>
            <person name="Binder M."/>
            <person name="Majcherczyk A."/>
            <person name="Schneider P."/>
            <person name="Aerts A."/>
            <person name="Asiegbu F.O."/>
            <person name="Baker S.E."/>
            <person name="Barry K."/>
            <person name="Bendiksby M."/>
            <person name="Blumentritt M."/>
            <person name="Coutinho P.M."/>
            <person name="Cullen D."/>
            <person name="de Vries R.P."/>
            <person name="Gathman A."/>
            <person name="Goodell B."/>
            <person name="Henrissat B."/>
            <person name="Ihrmark K."/>
            <person name="Kauserud H."/>
            <person name="Kohler A."/>
            <person name="LaButti K."/>
            <person name="Lapidus A."/>
            <person name="Lavin J.L."/>
            <person name="Lee Y.-H."/>
            <person name="Lindquist E."/>
            <person name="Lilly W."/>
            <person name="Lucas S."/>
            <person name="Morin E."/>
            <person name="Murat C."/>
            <person name="Oguiza J.A."/>
            <person name="Park J."/>
            <person name="Pisabarro A.G."/>
            <person name="Riley R."/>
            <person name="Rosling A."/>
            <person name="Salamov A."/>
            <person name="Schmidt O."/>
            <person name="Schmutz J."/>
            <person name="Skrede I."/>
            <person name="Stenlid J."/>
            <person name="Wiebenga A."/>
            <person name="Xie X."/>
            <person name="Kuees U."/>
            <person name="Hibbett D.S."/>
            <person name="Hoffmeister D."/>
            <person name="Hoegberg N."/>
            <person name="Martin F."/>
            <person name="Grigoriev I.V."/>
            <person name="Watkinson S.C."/>
        </authorList>
    </citation>
    <scope>NUCLEOTIDE SEQUENCE [LARGE SCALE GENOMIC DNA]</scope>
    <source>
        <strain evidence="9">strain S7.3</strain>
    </source>
</reference>
<protein>
    <recommendedName>
        <fullName evidence="7">Homeobox domain-containing protein</fullName>
    </recommendedName>
</protein>
<evidence type="ECO:0000256" key="2">
    <source>
        <dbReference type="ARBA" id="ARBA00023125"/>
    </source>
</evidence>
<feature type="region of interest" description="Disordered" evidence="6">
    <location>
        <begin position="347"/>
        <end position="392"/>
    </location>
</feature>
<evidence type="ECO:0000256" key="5">
    <source>
        <dbReference type="PROSITE-ProRule" id="PRU00108"/>
    </source>
</evidence>
<proteinExistence type="inferred from homology"/>
<dbReference type="GO" id="GO:0006355">
    <property type="term" value="P:regulation of DNA-templated transcription"/>
    <property type="evidence" value="ECO:0007669"/>
    <property type="project" value="InterPro"/>
</dbReference>
<evidence type="ECO:0000256" key="4">
    <source>
        <dbReference type="ARBA" id="ARBA00023242"/>
    </source>
</evidence>
<dbReference type="Pfam" id="PF12731">
    <property type="entry name" value="Mating_N"/>
    <property type="match status" value="1"/>
</dbReference>
<feature type="region of interest" description="Disordered" evidence="6">
    <location>
        <begin position="420"/>
        <end position="464"/>
    </location>
</feature>
<dbReference type="InterPro" id="IPR008422">
    <property type="entry name" value="KN_HD"/>
</dbReference>
<dbReference type="OrthoDB" id="250329at2759"/>
<keyword evidence="4 5" id="KW-0539">Nucleus</keyword>
<dbReference type="InterPro" id="IPR024333">
    <property type="entry name" value="Mating-type_A-alpha/beta_1_N"/>
</dbReference>
<feature type="compositionally biased region" description="Low complexity" evidence="6">
    <location>
        <begin position="304"/>
        <end position="318"/>
    </location>
</feature>
<keyword evidence="3 5" id="KW-0371">Homeobox</keyword>
<evidence type="ECO:0000259" key="7">
    <source>
        <dbReference type="PROSITE" id="PS50071"/>
    </source>
</evidence>
<comment type="subcellular location">
    <subcellularLocation>
        <location evidence="5">Nucleus</location>
    </subcellularLocation>
</comment>
<dbReference type="HOGENOM" id="CLU_021698_0_0_1"/>
<feature type="compositionally biased region" description="Basic and acidic residues" evidence="6">
    <location>
        <begin position="260"/>
        <end position="295"/>
    </location>
</feature>
<keyword evidence="9" id="KW-1185">Reference proteome</keyword>
<feature type="domain" description="Homeobox" evidence="7">
    <location>
        <begin position="148"/>
        <end position="184"/>
    </location>
</feature>
<gene>
    <name evidence="8" type="ORF">SERLA73DRAFT_156557</name>
</gene>
<dbReference type="EMBL" id="GL945494">
    <property type="protein sequence ID" value="EGN93158.1"/>
    <property type="molecule type" value="Genomic_DNA"/>
</dbReference>
<dbReference type="InterPro" id="IPR001356">
    <property type="entry name" value="HD"/>
</dbReference>
<dbReference type="GO" id="GO:0003677">
    <property type="term" value="F:DNA binding"/>
    <property type="evidence" value="ECO:0007669"/>
    <property type="project" value="UniProtKB-UniRule"/>
</dbReference>
<feature type="region of interest" description="Disordered" evidence="6">
    <location>
        <begin position="260"/>
        <end position="330"/>
    </location>
</feature>
<dbReference type="Proteomes" id="UP000008063">
    <property type="component" value="Unassembled WGS sequence"/>
</dbReference>
<keyword evidence="2 5" id="KW-0238">DNA-binding</keyword>
<sequence length="724" mass="79772">MTSLDTFIRHRLSMAENTLLDSLIDIDSLASFDRRWTQLQTSIDDALAKNALNASTVNMAHTVAARINIIANSFLQVEAVAEELNSCMIDEASSIIAGAAVVDFSKKQNNFDTHESKLSHELSERDNSSPLPPFIAPAYSWLLKNLHNPYPAKDVKESIANNTNTSFENVSAWFTNVRRRMGWTAVCRQHFHNCRADALDAAYRALVKEDPKRELTPNIVHAFMVVKVAAEGLYSSKFKRSALAGQLDVVVKDMTDGDRLRMEKMKSQEADDTKKRKAMDKEQRRQERAEQRELLKAAGRASKSYPSPVGSPHGSPVPILEDSFTDESDDENDQVVFPITFADSNRWASSSSASTMPAPCRGERPFKRHRSDSKEPETVATPSISALPSPPSEVDINHGVFDYWSPEVVEVPVALNAPSLPAPAQSHSRKRRLSDGASQGAPKRPRGVVGPRLHAVSDPLPKTNQPADDFNAWLMGNFEIPAAVADEVSDPSTLLDVDVECYNWSSMQDCYKQPVDDTEMFGESGRRLLSDIISLILFVSASPPYSMQAYNCFNMDSNPLSTTDINSLSTGDNLEELYQNFFGTNSHYPPPYSPQLVDSDPSTLACLTSDSGITSAPPSMSVSDDLFSGGGAWSHLPSYTDVIGSFNPSSVHSFMPESAHPLNLSSILSEIDLSMLQLPTSSPQDIPRPNEEATRLADKQAKLEQLKMLEEAKRRLEAELASEA</sequence>
<evidence type="ECO:0000313" key="8">
    <source>
        <dbReference type="EMBL" id="EGN93158.1"/>
    </source>
</evidence>
<feature type="DNA-binding region" description="Homeobox" evidence="5">
    <location>
        <begin position="150"/>
        <end position="185"/>
    </location>
</feature>
<dbReference type="InterPro" id="IPR009057">
    <property type="entry name" value="Homeodomain-like_sf"/>
</dbReference>